<comment type="caution">
    <text evidence="2">The sequence shown here is derived from an EMBL/GenBank/DDBJ whole genome shotgun (WGS) entry which is preliminary data.</text>
</comment>
<gene>
    <name evidence="2" type="ORF">KIW84_064029</name>
</gene>
<dbReference type="GO" id="GO:0003697">
    <property type="term" value="F:single-stranded DNA binding"/>
    <property type="evidence" value="ECO:0007669"/>
    <property type="project" value="TreeGrafter"/>
</dbReference>
<name>A0A9D5A7K1_PEA</name>
<feature type="region of interest" description="Disordered" evidence="1">
    <location>
        <begin position="115"/>
        <end position="202"/>
    </location>
</feature>
<proteinExistence type="predicted"/>
<dbReference type="Pfam" id="PF14520">
    <property type="entry name" value="HHH_5"/>
    <property type="match status" value="1"/>
</dbReference>
<evidence type="ECO:0000313" key="2">
    <source>
        <dbReference type="EMBL" id="KAI5398484.1"/>
    </source>
</evidence>
<dbReference type="PANTHER" id="PTHR12749:SF0">
    <property type="entry name" value="DNA EXCISION REPAIR PROTEIN ERCC-1"/>
    <property type="match status" value="1"/>
</dbReference>
<dbReference type="InterPro" id="IPR010994">
    <property type="entry name" value="RuvA_2-like"/>
</dbReference>
<dbReference type="GO" id="GO:0070914">
    <property type="term" value="P:UV-damage excision repair"/>
    <property type="evidence" value="ECO:0007669"/>
    <property type="project" value="TreeGrafter"/>
</dbReference>
<dbReference type="InterPro" id="IPR004579">
    <property type="entry name" value="ERCC1/RAD10/SWI10"/>
</dbReference>
<dbReference type="Gramene" id="Psat06G0402900-T2">
    <property type="protein sequence ID" value="KAI5398484.1"/>
    <property type="gene ID" value="KIW84_064029"/>
</dbReference>
<dbReference type="EMBL" id="JAMSHJ010000006">
    <property type="protein sequence ID" value="KAI5398484.1"/>
    <property type="molecule type" value="Genomic_DNA"/>
</dbReference>
<evidence type="ECO:0000313" key="3">
    <source>
        <dbReference type="Proteomes" id="UP001058974"/>
    </source>
</evidence>
<feature type="compositionally biased region" description="Basic and acidic residues" evidence="1">
    <location>
        <begin position="185"/>
        <end position="202"/>
    </location>
</feature>
<dbReference type="Gene3D" id="3.40.50.10130">
    <property type="match status" value="1"/>
</dbReference>
<protein>
    <submittedName>
        <fullName evidence="2">Variant 2, Excision repair cross-complementation group 1</fullName>
    </submittedName>
</protein>
<dbReference type="GO" id="GO:0000110">
    <property type="term" value="C:nucleotide-excision repair factor 1 complex"/>
    <property type="evidence" value="ECO:0007669"/>
    <property type="project" value="TreeGrafter"/>
</dbReference>
<evidence type="ECO:0000256" key="1">
    <source>
        <dbReference type="SAM" id="MobiDB-lite"/>
    </source>
</evidence>
<sequence>MLHDCTLLCGWSLEECGRYLETIKVYENKPADIIQGQLDSDYLSRLTHSLTTVRHVNKTDVVTLGTNFGSLSNIMGASMEDLARCPGIGERKVKRLFDTFHEPFKRVESSRQAIPETSVLNKPASPDASFRNNAEASSSIEDKQKDVDNASKRSKKEPGLTVKSALSEAFAKLSERAGKRNITSKSKEKEDPIAVRESDAET</sequence>
<dbReference type="Gene3D" id="1.10.150.20">
    <property type="entry name" value="5' to 3' exonuclease, C-terminal subdomain"/>
    <property type="match status" value="1"/>
</dbReference>
<dbReference type="GO" id="GO:0003684">
    <property type="term" value="F:damaged DNA binding"/>
    <property type="evidence" value="ECO:0007669"/>
    <property type="project" value="InterPro"/>
</dbReference>
<dbReference type="InterPro" id="IPR011335">
    <property type="entry name" value="Restrct_endonuc-II-like"/>
</dbReference>
<organism evidence="2 3">
    <name type="scientific">Pisum sativum</name>
    <name type="common">Garden pea</name>
    <name type="synonym">Lathyrus oleraceus</name>
    <dbReference type="NCBI Taxonomy" id="3888"/>
    <lineage>
        <taxon>Eukaryota</taxon>
        <taxon>Viridiplantae</taxon>
        <taxon>Streptophyta</taxon>
        <taxon>Embryophyta</taxon>
        <taxon>Tracheophyta</taxon>
        <taxon>Spermatophyta</taxon>
        <taxon>Magnoliopsida</taxon>
        <taxon>eudicotyledons</taxon>
        <taxon>Gunneridae</taxon>
        <taxon>Pentapetalae</taxon>
        <taxon>rosids</taxon>
        <taxon>fabids</taxon>
        <taxon>Fabales</taxon>
        <taxon>Fabaceae</taxon>
        <taxon>Papilionoideae</taxon>
        <taxon>50 kb inversion clade</taxon>
        <taxon>NPAAA clade</taxon>
        <taxon>Hologalegina</taxon>
        <taxon>IRL clade</taxon>
        <taxon>Fabeae</taxon>
        <taxon>Lathyrus</taxon>
    </lineage>
</organism>
<dbReference type="SUPFAM" id="SSF47781">
    <property type="entry name" value="RuvA domain 2-like"/>
    <property type="match status" value="1"/>
</dbReference>
<dbReference type="Proteomes" id="UP001058974">
    <property type="component" value="Chromosome 6"/>
</dbReference>
<keyword evidence="3" id="KW-1185">Reference proteome</keyword>
<dbReference type="PANTHER" id="PTHR12749">
    <property type="entry name" value="EXCISION REPAIR CROSS-COMPLEMENTING 1 ERCC1"/>
    <property type="match status" value="1"/>
</dbReference>
<feature type="compositionally biased region" description="Basic and acidic residues" evidence="1">
    <location>
        <begin position="140"/>
        <end position="151"/>
    </location>
</feature>
<dbReference type="FunFam" id="1.10.150.20:FF:000017">
    <property type="entry name" value="DNA excision repair protein ERCC-1"/>
    <property type="match status" value="1"/>
</dbReference>
<dbReference type="SUPFAM" id="SSF52980">
    <property type="entry name" value="Restriction endonuclease-like"/>
    <property type="match status" value="1"/>
</dbReference>
<dbReference type="AlphaFoldDB" id="A0A9D5A7K1"/>
<dbReference type="GO" id="GO:0006312">
    <property type="term" value="P:mitotic recombination"/>
    <property type="evidence" value="ECO:0007669"/>
    <property type="project" value="TreeGrafter"/>
</dbReference>
<accession>A0A9D5A7K1</accession>
<reference evidence="2 3" key="1">
    <citation type="journal article" date="2022" name="Nat. Genet.">
        <title>Improved pea reference genome and pan-genome highlight genomic features and evolutionary characteristics.</title>
        <authorList>
            <person name="Yang T."/>
            <person name="Liu R."/>
            <person name="Luo Y."/>
            <person name="Hu S."/>
            <person name="Wang D."/>
            <person name="Wang C."/>
            <person name="Pandey M.K."/>
            <person name="Ge S."/>
            <person name="Xu Q."/>
            <person name="Li N."/>
            <person name="Li G."/>
            <person name="Huang Y."/>
            <person name="Saxena R.K."/>
            <person name="Ji Y."/>
            <person name="Li M."/>
            <person name="Yan X."/>
            <person name="He Y."/>
            <person name="Liu Y."/>
            <person name="Wang X."/>
            <person name="Xiang C."/>
            <person name="Varshney R.K."/>
            <person name="Ding H."/>
            <person name="Gao S."/>
            <person name="Zong X."/>
        </authorList>
    </citation>
    <scope>NUCLEOTIDE SEQUENCE [LARGE SCALE GENOMIC DNA]</scope>
    <source>
        <strain evidence="2 3">cv. Zhongwan 6</strain>
    </source>
</reference>
<feature type="compositionally biased region" description="Polar residues" evidence="1">
    <location>
        <begin position="130"/>
        <end position="139"/>
    </location>
</feature>
<dbReference type="GO" id="GO:0070522">
    <property type="term" value="C:ERCC4-ERCC1 complex"/>
    <property type="evidence" value="ECO:0007669"/>
    <property type="project" value="TreeGrafter"/>
</dbReference>